<dbReference type="Gene3D" id="3.40.50.2300">
    <property type="match status" value="2"/>
</dbReference>
<organism evidence="6 7">
    <name type="scientific">Compostimonas suwonensis</name>
    <dbReference type="NCBI Taxonomy" id="1048394"/>
    <lineage>
        <taxon>Bacteria</taxon>
        <taxon>Bacillati</taxon>
        <taxon>Actinomycetota</taxon>
        <taxon>Actinomycetes</taxon>
        <taxon>Micrococcales</taxon>
        <taxon>Microbacteriaceae</taxon>
        <taxon>Compostimonas</taxon>
    </lineage>
</organism>
<evidence type="ECO:0000256" key="2">
    <source>
        <dbReference type="ARBA" id="ARBA00007639"/>
    </source>
</evidence>
<dbReference type="Pfam" id="PF13407">
    <property type="entry name" value="Peripla_BP_4"/>
    <property type="match status" value="1"/>
</dbReference>
<dbReference type="SUPFAM" id="SSF53822">
    <property type="entry name" value="Periplasmic binding protein-like I"/>
    <property type="match status" value="1"/>
</dbReference>
<feature type="domain" description="Periplasmic binding protein" evidence="5">
    <location>
        <begin position="47"/>
        <end position="307"/>
    </location>
</feature>
<dbReference type="PANTHER" id="PTHR46847">
    <property type="entry name" value="D-ALLOSE-BINDING PERIPLASMIC PROTEIN-RELATED"/>
    <property type="match status" value="1"/>
</dbReference>
<gene>
    <name evidence="6" type="ORF">CLV54_2655</name>
</gene>
<feature type="chain" id="PRO_5014792911" evidence="4">
    <location>
        <begin position="26"/>
        <end position="339"/>
    </location>
</feature>
<dbReference type="EMBL" id="PGFB01000004">
    <property type="protein sequence ID" value="PJJ61705.1"/>
    <property type="molecule type" value="Genomic_DNA"/>
</dbReference>
<comment type="similarity">
    <text evidence="2">Belongs to the bacterial solute-binding protein 2 family.</text>
</comment>
<dbReference type="InterPro" id="IPR025997">
    <property type="entry name" value="SBP_2_dom"/>
</dbReference>
<dbReference type="InterPro" id="IPR028082">
    <property type="entry name" value="Peripla_BP_I"/>
</dbReference>
<name>A0A2M9BUT4_9MICO</name>
<comment type="subcellular location">
    <subcellularLocation>
        <location evidence="1">Cell envelope</location>
    </subcellularLocation>
</comment>
<keyword evidence="3 4" id="KW-0732">Signal</keyword>
<proteinExistence type="inferred from homology"/>
<protein>
    <submittedName>
        <fullName evidence="6">Ribose transport system substrate-binding protein</fullName>
    </submittedName>
</protein>
<evidence type="ECO:0000259" key="5">
    <source>
        <dbReference type="Pfam" id="PF13407"/>
    </source>
</evidence>
<dbReference type="PROSITE" id="PS51257">
    <property type="entry name" value="PROKAR_LIPOPROTEIN"/>
    <property type="match status" value="1"/>
</dbReference>
<evidence type="ECO:0000256" key="3">
    <source>
        <dbReference type="ARBA" id="ARBA00022729"/>
    </source>
</evidence>
<dbReference type="CDD" id="cd01536">
    <property type="entry name" value="PBP1_ABC_sugar_binding-like"/>
    <property type="match status" value="1"/>
</dbReference>
<feature type="signal peptide" evidence="4">
    <location>
        <begin position="1"/>
        <end position="25"/>
    </location>
</feature>
<sequence>MKKNRTKLLAIGIAAASILAFSACASSGSDSGSSADSSGGAGEPIKIGYFIPGTNNSYVGTNVTAAEETAQKLGVDLEVVSANWDAATQTNQFDTALARKTYNAWLVAAVAPEQACGSIKDAMAAGIKVFVTNQGLCGDDTYTEGTLGFVGGQTLALYDGWFSKIAEDNPDGGKIALLTGPNLNYNTNNALAAFKDDIESDSKFDVVSNQQSDYTTATAFDVAQATLQANPDLKIYAANYAEMTKGIVEAVEAAGLTGKVKVYDFGGNEWATGAVADGTVALSLPMLPYTEVQKSVEELVDAWNGKEIPQVLDLSKELTFTGAPYLTKDNVSEFTAEYQ</sequence>
<dbReference type="Proteomes" id="UP000230161">
    <property type="component" value="Unassembled WGS sequence"/>
</dbReference>
<dbReference type="RefSeq" id="WP_157802960.1">
    <property type="nucleotide sequence ID" value="NZ_PGFB01000004.1"/>
</dbReference>
<dbReference type="OrthoDB" id="9813037at2"/>
<dbReference type="AlphaFoldDB" id="A0A2M9BUT4"/>
<dbReference type="GO" id="GO:0030313">
    <property type="term" value="C:cell envelope"/>
    <property type="evidence" value="ECO:0007669"/>
    <property type="project" value="UniProtKB-SubCell"/>
</dbReference>
<dbReference type="PANTHER" id="PTHR46847:SF1">
    <property type="entry name" value="D-ALLOSE-BINDING PERIPLASMIC PROTEIN-RELATED"/>
    <property type="match status" value="1"/>
</dbReference>
<reference evidence="6 7" key="1">
    <citation type="submission" date="2017-11" db="EMBL/GenBank/DDBJ databases">
        <title>Genomic Encyclopedia of Archaeal and Bacterial Type Strains, Phase II (KMG-II): From Individual Species to Whole Genera.</title>
        <authorList>
            <person name="Goeker M."/>
        </authorList>
    </citation>
    <scope>NUCLEOTIDE SEQUENCE [LARGE SCALE GENOMIC DNA]</scope>
    <source>
        <strain evidence="6 7">DSM 25625</strain>
    </source>
</reference>
<accession>A0A2M9BUT4</accession>
<evidence type="ECO:0000313" key="7">
    <source>
        <dbReference type="Proteomes" id="UP000230161"/>
    </source>
</evidence>
<keyword evidence="7" id="KW-1185">Reference proteome</keyword>
<dbReference type="GO" id="GO:0030246">
    <property type="term" value="F:carbohydrate binding"/>
    <property type="evidence" value="ECO:0007669"/>
    <property type="project" value="UniProtKB-ARBA"/>
</dbReference>
<evidence type="ECO:0000256" key="1">
    <source>
        <dbReference type="ARBA" id="ARBA00004196"/>
    </source>
</evidence>
<comment type="caution">
    <text evidence="6">The sequence shown here is derived from an EMBL/GenBank/DDBJ whole genome shotgun (WGS) entry which is preliminary data.</text>
</comment>
<evidence type="ECO:0000256" key="4">
    <source>
        <dbReference type="SAM" id="SignalP"/>
    </source>
</evidence>
<evidence type="ECO:0000313" key="6">
    <source>
        <dbReference type="EMBL" id="PJJ61705.1"/>
    </source>
</evidence>